<proteinExistence type="predicted"/>
<accession>A0A8J8T500</accession>
<protein>
    <submittedName>
        <fullName evidence="1">Uncharacterized protein</fullName>
    </submittedName>
</protein>
<organism evidence="1 2">
    <name type="scientific">Halteria grandinella</name>
    <dbReference type="NCBI Taxonomy" id="5974"/>
    <lineage>
        <taxon>Eukaryota</taxon>
        <taxon>Sar</taxon>
        <taxon>Alveolata</taxon>
        <taxon>Ciliophora</taxon>
        <taxon>Intramacronucleata</taxon>
        <taxon>Spirotrichea</taxon>
        <taxon>Stichotrichia</taxon>
        <taxon>Sporadotrichida</taxon>
        <taxon>Halteriidae</taxon>
        <taxon>Halteria</taxon>
    </lineage>
</organism>
<sequence>MQFRFILIKFIMNLVIIGSFISGEFDYFDLHVCRDHFPQLIFQIKSHHYTLSHALKIFIPFDHLFELCLCLFLRGWALRHQGQCSAVSICIRDNAHFFFIHLFRVFSVLGDHKHFISPLWHYCFSSSLVLFHAIQDFPEAFLSISRYRYYLFTIFICLLCFKKNFTIEPKVISMRSMIVLNFYDPAFIFSDLLYHYLK</sequence>
<dbReference type="EMBL" id="RRYP01004771">
    <property type="protein sequence ID" value="TNV82592.1"/>
    <property type="molecule type" value="Genomic_DNA"/>
</dbReference>
<dbReference type="AlphaFoldDB" id="A0A8J8T500"/>
<gene>
    <name evidence="1" type="ORF">FGO68_gene10592</name>
</gene>
<dbReference type="Proteomes" id="UP000785679">
    <property type="component" value="Unassembled WGS sequence"/>
</dbReference>
<name>A0A8J8T500_HALGN</name>
<evidence type="ECO:0000313" key="2">
    <source>
        <dbReference type="Proteomes" id="UP000785679"/>
    </source>
</evidence>
<keyword evidence="2" id="KW-1185">Reference proteome</keyword>
<reference evidence="1" key="1">
    <citation type="submission" date="2019-06" db="EMBL/GenBank/DDBJ databases">
        <authorList>
            <person name="Zheng W."/>
        </authorList>
    </citation>
    <scope>NUCLEOTIDE SEQUENCE</scope>
    <source>
        <strain evidence="1">QDHG01</strain>
    </source>
</reference>
<evidence type="ECO:0000313" key="1">
    <source>
        <dbReference type="EMBL" id="TNV82592.1"/>
    </source>
</evidence>
<comment type="caution">
    <text evidence="1">The sequence shown here is derived from an EMBL/GenBank/DDBJ whole genome shotgun (WGS) entry which is preliminary data.</text>
</comment>